<keyword evidence="1" id="KW-0732">Signal</keyword>
<evidence type="ECO:0000313" key="3">
    <source>
        <dbReference type="Proteomes" id="UP001552299"/>
    </source>
</evidence>
<proteinExistence type="predicted"/>
<dbReference type="InterPro" id="IPR038941">
    <property type="entry name" value="At4g14100-like"/>
</dbReference>
<dbReference type="PANTHER" id="PTHR33880:SF19">
    <property type="entry name" value="EXPRESSED PROTEIN"/>
    <property type="match status" value="1"/>
</dbReference>
<feature type="signal peptide" evidence="1">
    <location>
        <begin position="1"/>
        <end position="23"/>
    </location>
</feature>
<evidence type="ECO:0000256" key="1">
    <source>
        <dbReference type="SAM" id="SignalP"/>
    </source>
</evidence>
<feature type="chain" id="PRO_5044813996" evidence="1">
    <location>
        <begin position="24"/>
        <end position="248"/>
    </location>
</feature>
<protein>
    <submittedName>
        <fullName evidence="2">Uncharacterized protein</fullName>
    </submittedName>
</protein>
<comment type="caution">
    <text evidence="2">The sequence shown here is derived from an EMBL/GenBank/DDBJ whole genome shotgun (WGS) entry which is preliminary data.</text>
</comment>
<reference evidence="2 3" key="1">
    <citation type="journal article" date="2024" name="Plant Biotechnol. J.">
        <title>Dendrobium thyrsiflorum genome and its molecular insights into genes involved in important horticultural traits.</title>
        <authorList>
            <person name="Chen B."/>
            <person name="Wang J.Y."/>
            <person name="Zheng P.J."/>
            <person name="Li K.L."/>
            <person name="Liang Y.M."/>
            <person name="Chen X.F."/>
            <person name="Zhang C."/>
            <person name="Zhao X."/>
            <person name="He X."/>
            <person name="Zhang G.Q."/>
            <person name="Liu Z.J."/>
            <person name="Xu Q."/>
        </authorList>
    </citation>
    <scope>NUCLEOTIDE SEQUENCE [LARGE SCALE GENOMIC DNA]</scope>
    <source>
        <strain evidence="2">GZMU011</strain>
    </source>
</reference>
<organism evidence="2 3">
    <name type="scientific">Dendrobium thyrsiflorum</name>
    <name type="common">Pinecone-like raceme dendrobium</name>
    <name type="synonym">Orchid</name>
    <dbReference type="NCBI Taxonomy" id="117978"/>
    <lineage>
        <taxon>Eukaryota</taxon>
        <taxon>Viridiplantae</taxon>
        <taxon>Streptophyta</taxon>
        <taxon>Embryophyta</taxon>
        <taxon>Tracheophyta</taxon>
        <taxon>Spermatophyta</taxon>
        <taxon>Magnoliopsida</taxon>
        <taxon>Liliopsida</taxon>
        <taxon>Asparagales</taxon>
        <taxon>Orchidaceae</taxon>
        <taxon>Epidendroideae</taxon>
        <taxon>Malaxideae</taxon>
        <taxon>Dendrobiinae</taxon>
        <taxon>Dendrobium</taxon>
    </lineage>
</organism>
<accession>A0ABD0W447</accession>
<sequence length="248" mass="28399">MATAQHLLFFLPVLLSSLSFISSSPSPTSSAPTPAPWPKQFHSVLFMNYSGALSLIDLWYDWPNGRNFNIIQDQLGGPPLHDLEWNNGTSFFYTLPNTPSPKCRSAQLPVGILRPNWLDGATYLGQVTIDGFLCNSWEKVEFIRYYEDVATRRPVHWVFYTGEIKTVSLVWVWVKFILSFYAGREAHVMTFEVGAALNDEKWQAPAYCFEKKKEDEKLQDITSTEALGDMTWSRGSYEHMFYHPLPLV</sequence>
<dbReference type="EMBL" id="JANQDX010000001">
    <property type="protein sequence ID" value="KAL0928406.1"/>
    <property type="molecule type" value="Genomic_DNA"/>
</dbReference>
<gene>
    <name evidence="2" type="ORF">M5K25_000285</name>
</gene>
<keyword evidence="3" id="KW-1185">Reference proteome</keyword>
<dbReference type="Proteomes" id="UP001552299">
    <property type="component" value="Unassembled WGS sequence"/>
</dbReference>
<evidence type="ECO:0000313" key="2">
    <source>
        <dbReference type="EMBL" id="KAL0928406.1"/>
    </source>
</evidence>
<dbReference type="AlphaFoldDB" id="A0ABD0W447"/>
<dbReference type="PANTHER" id="PTHR33880">
    <property type="entry name" value="EXPRESSED PROTEIN"/>
    <property type="match status" value="1"/>
</dbReference>
<name>A0ABD0W447_DENTH</name>